<dbReference type="InterPro" id="IPR008927">
    <property type="entry name" value="6-PGluconate_DH-like_C_sf"/>
</dbReference>
<keyword evidence="12" id="KW-1185">Reference proteome</keyword>
<organism evidence="11 12">
    <name type="scientific">Heliomicrobium gestii</name>
    <name type="common">Heliobacterium gestii</name>
    <dbReference type="NCBI Taxonomy" id="2699"/>
    <lineage>
        <taxon>Bacteria</taxon>
        <taxon>Bacillati</taxon>
        <taxon>Bacillota</taxon>
        <taxon>Clostridia</taxon>
        <taxon>Eubacteriales</taxon>
        <taxon>Heliobacteriaceae</taxon>
        <taxon>Heliomicrobium</taxon>
    </lineage>
</organism>
<dbReference type="Gene3D" id="1.10.1040.50">
    <property type="match status" value="1"/>
</dbReference>
<dbReference type="SUPFAM" id="SSF48179">
    <property type="entry name" value="6-phosphogluconate dehydrogenase C-terminal domain-like"/>
    <property type="match status" value="2"/>
</dbReference>
<dbReference type="InterPro" id="IPR006108">
    <property type="entry name" value="3HC_DH_C"/>
</dbReference>
<sequence>MVQSIQKAVVLGAGVMGSAIAAHLANAGREVLLLDIVPKDLTAEEAKQGLTLQDAIVRNRIAAVAKANLLKQKPSPLYSPDVLDRIAVGNLEDDLPRVAGADWVIEAIVERLDVKRAIWKRVEAHWRPGTIVSSNTSGVSINGIVEECSDDFRRHFMGTHFFNPPRYMKLLEIIPCRETDEQLIGFMQSFCEKQLGKGVVLAKDTPNFIANRIGTYGLLVTLQAMEKHGLTVDEVDALTGPVIGRPKSATFRTLDLVGLDVFVHVANNVFQTTADPEERAVFATPAPLQRMLEQGWLGDKSGQGFYRKEKGPKGTEICALDIGTLSYQPRKKIAIPSLETAKMGKGTAEKIKTLISGKDPAAQFSWEILKKVLLYSANKLPEIADDIVSVDAAMRWGFNWSLGPFETWDAIGVKESVARMGAEGEVIPLWVAQMLEKGQERFYGERDHQRFYVRLSGDRAEMERPAEQLQVADLRRQPPIRSNAGGSLYDMGDGVAFLDFHSPKHAIGPDFLQMVRWSIEEAERNYKGLVIGNEGANYCVGANLMLILMEAEDENWDDLDYMVRQFQQTAMAIKYSRCPVVVAPHGLTLGGGCELTMPAAAIQAAAETYIGLVEVGVGLIPGGSGHKELLLRAMDEAGAGEKDDLQPIVNRVFETIAMAKVSTSAMDAQRLGYFRRNDAITMNTDCQLYEAKQKALALWDQGYTPPVSRRIPVVGEPGLALLKLGVYSLQQAGRISDHDTKIAGKVAHVLTGGYIPAKSLVPEQYLLDLEREAFLSLVGEPKSQDRMRHMLTKGKPLRN</sequence>
<dbReference type="Pfam" id="PF00725">
    <property type="entry name" value="3HCDH"/>
    <property type="match status" value="1"/>
</dbReference>
<comment type="catalytic activity">
    <reaction evidence="8">
        <text>a (3S)-3-hydroxyacyl-CoA + NAD(+) = a 3-oxoacyl-CoA + NADH + H(+)</text>
        <dbReference type="Rhea" id="RHEA:22432"/>
        <dbReference type="ChEBI" id="CHEBI:15378"/>
        <dbReference type="ChEBI" id="CHEBI:57318"/>
        <dbReference type="ChEBI" id="CHEBI:57540"/>
        <dbReference type="ChEBI" id="CHEBI:57945"/>
        <dbReference type="ChEBI" id="CHEBI:90726"/>
        <dbReference type="EC" id="1.1.1.35"/>
    </reaction>
</comment>
<accession>A0A845LAF2</accession>
<dbReference type="GO" id="GO:0006635">
    <property type="term" value="P:fatty acid beta-oxidation"/>
    <property type="evidence" value="ECO:0007669"/>
    <property type="project" value="UniProtKB-UniPathway"/>
</dbReference>
<dbReference type="UniPathway" id="UPA00659"/>
<keyword evidence="3" id="KW-0276">Fatty acid metabolism</keyword>
<evidence type="ECO:0000313" key="12">
    <source>
        <dbReference type="Proteomes" id="UP000471031"/>
    </source>
</evidence>
<dbReference type="GO" id="GO:0070403">
    <property type="term" value="F:NAD+ binding"/>
    <property type="evidence" value="ECO:0007669"/>
    <property type="project" value="InterPro"/>
</dbReference>
<name>A0A845LAF2_HELGE</name>
<dbReference type="AlphaFoldDB" id="A0A845LAF2"/>
<dbReference type="SUPFAM" id="SSF52096">
    <property type="entry name" value="ClpP/crotonase"/>
    <property type="match status" value="1"/>
</dbReference>
<dbReference type="RefSeq" id="WP_161262203.1">
    <property type="nucleotide sequence ID" value="NZ_JAFBDC010000009.1"/>
</dbReference>
<dbReference type="SUPFAM" id="SSF51735">
    <property type="entry name" value="NAD(P)-binding Rossmann-fold domains"/>
    <property type="match status" value="1"/>
</dbReference>
<evidence type="ECO:0000256" key="5">
    <source>
        <dbReference type="ARBA" id="ARBA00023002"/>
    </source>
</evidence>
<dbReference type="InterPro" id="IPR006176">
    <property type="entry name" value="3-OHacyl-CoA_DH_NAD-bd"/>
</dbReference>
<proteinExistence type="inferred from homology"/>
<dbReference type="InterPro" id="IPR029045">
    <property type="entry name" value="ClpP/crotonase-like_dom_sf"/>
</dbReference>
<dbReference type="PANTHER" id="PTHR48075:SF7">
    <property type="entry name" value="3-HYDROXYACYL-COA DEHYDROGENASE-RELATED"/>
    <property type="match status" value="1"/>
</dbReference>
<feature type="domain" description="3-hydroxyacyl-CoA dehydrogenase C-terminal" evidence="9">
    <location>
        <begin position="208"/>
        <end position="307"/>
    </location>
</feature>
<dbReference type="Proteomes" id="UP000471031">
    <property type="component" value="Unassembled WGS sequence"/>
</dbReference>
<evidence type="ECO:0000259" key="9">
    <source>
        <dbReference type="Pfam" id="PF00725"/>
    </source>
</evidence>
<dbReference type="InterPro" id="IPR036291">
    <property type="entry name" value="NAD(P)-bd_dom_sf"/>
</dbReference>
<dbReference type="GO" id="GO:0003857">
    <property type="term" value="F:(3S)-3-hydroxyacyl-CoA dehydrogenase (NAD+) activity"/>
    <property type="evidence" value="ECO:0007669"/>
    <property type="project" value="UniProtKB-EC"/>
</dbReference>
<evidence type="ECO:0000256" key="1">
    <source>
        <dbReference type="ARBA" id="ARBA00005005"/>
    </source>
</evidence>
<dbReference type="Gene3D" id="3.90.226.10">
    <property type="entry name" value="2-enoyl-CoA Hydratase, Chain A, domain 1"/>
    <property type="match status" value="1"/>
</dbReference>
<protein>
    <submittedName>
        <fullName evidence="11">3-hydroxyacyl-CoA dehydrogenase</fullName>
    </submittedName>
</protein>
<comment type="similarity">
    <text evidence="2">Belongs to the 3-hydroxyacyl-CoA dehydrogenase family.</text>
</comment>
<keyword evidence="6" id="KW-0520">NAD</keyword>
<evidence type="ECO:0000256" key="8">
    <source>
        <dbReference type="ARBA" id="ARBA00049556"/>
    </source>
</evidence>
<dbReference type="Gene3D" id="3.40.50.720">
    <property type="entry name" value="NAD(P)-binding Rossmann-like Domain"/>
    <property type="match status" value="1"/>
</dbReference>
<dbReference type="InterPro" id="IPR001753">
    <property type="entry name" value="Enoyl-CoA_hydra/iso"/>
</dbReference>
<feature type="domain" description="3-hydroxyacyl-CoA dehydrogenase NAD binding" evidence="10">
    <location>
        <begin position="8"/>
        <end position="205"/>
    </location>
</feature>
<evidence type="ECO:0000259" key="10">
    <source>
        <dbReference type="Pfam" id="PF02737"/>
    </source>
</evidence>
<evidence type="ECO:0000256" key="2">
    <source>
        <dbReference type="ARBA" id="ARBA00009463"/>
    </source>
</evidence>
<reference evidence="11 12" key="1">
    <citation type="submission" date="2020-01" db="EMBL/GenBank/DDBJ databases">
        <title>Whole genome sequence of Heliobacterium gestii DSM 11169.</title>
        <authorList>
            <person name="Kyndt J.A."/>
            <person name="Meyer T.E."/>
        </authorList>
    </citation>
    <scope>NUCLEOTIDE SEQUENCE [LARGE SCALE GENOMIC DNA]</scope>
    <source>
        <strain evidence="11 12">DSM 11169</strain>
    </source>
</reference>
<dbReference type="EMBL" id="WXEX01000009">
    <property type="protein sequence ID" value="MZP43632.1"/>
    <property type="molecule type" value="Genomic_DNA"/>
</dbReference>
<comment type="pathway">
    <text evidence="1">Lipid metabolism; fatty acid beta-oxidation.</text>
</comment>
<dbReference type="Pfam" id="PF00378">
    <property type="entry name" value="ECH_1"/>
    <property type="match status" value="1"/>
</dbReference>
<evidence type="ECO:0000256" key="6">
    <source>
        <dbReference type="ARBA" id="ARBA00023027"/>
    </source>
</evidence>
<dbReference type="OrthoDB" id="9771883at2"/>
<evidence type="ECO:0000256" key="4">
    <source>
        <dbReference type="ARBA" id="ARBA00022963"/>
    </source>
</evidence>
<keyword evidence="7" id="KW-0443">Lipid metabolism</keyword>
<evidence type="ECO:0000256" key="3">
    <source>
        <dbReference type="ARBA" id="ARBA00022832"/>
    </source>
</evidence>
<dbReference type="PANTHER" id="PTHR48075">
    <property type="entry name" value="3-HYDROXYACYL-COA DEHYDROGENASE FAMILY PROTEIN"/>
    <property type="match status" value="1"/>
</dbReference>
<evidence type="ECO:0000313" key="11">
    <source>
        <dbReference type="EMBL" id="MZP43632.1"/>
    </source>
</evidence>
<dbReference type="CDD" id="cd06558">
    <property type="entry name" value="crotonase-like"/>
    <property type="match status" value="1"/>
</dbReference>
<keyword evidence="4" id="KW-0442">Lipid degradation</keyword>
<comment type="caution">
    <text evidence="11">The sequence shown here is derived from an EMBL/GenBank/DDBJ whole genome shotgun (WGS) entry which is preliminary data.</text>
</comment>
<keyword evidence="5" id="KW-0560">Oxidoreductase</keyword>
<gene>
    <name evidence="11" type="ORF">GTO89_11325</name>
</gene>
<dbReference type="Pfam" id="PF02737">
    <property type="entry name" value="3HCDH_N"/>
    <property type="match status" value="1"/>
</dbReference>
<evidence type="ECO:0000256" key="7">
    <source>
        <dbReference type="ARBA" id="ARBA00023098"/>
    </source>
</evidence>